<organism evidence="1 2">
    <name type="scientific">Vigna mungo</name>
    <name type="common">Black gram</name>
    <name type="synonym">Phaseolus mungo</name>
    <dbReference type="NCBI Taxonomy" id="3915"/>
    <lineage>
        <taxon>Eukaryota</taxon>
        <taxon>Viridiplantae</taxon>
        <taxon>Streptophyta</taxon>
        <taxon>Embryophyta</taxon>
        <taxon>Tracheophyta</taxon>
        <taxon>Spermatophyta</taxon>
        <taxon>Magnoliopsida</taxon>
        <taxon>eudicotyledons</taxon>
        <taxon>Gunneridae</taxon>
        <taxon>Pentapetalae</taxon>
        <taxon>rosids</taxon>
        <taxon>fabids</taxon>
        <taxon>Fabales</taxon>
        <taxon>Fabaceae</taxon>
        <taxon>Papilionoideae</taxon>
        <taxon>50 kb inversion clade</taxon>
        <taxon>NPAAA clade</taxon>
        <taxon>indigoferoid/millettioid clade</taxon>
        <taxon>Phaseoleae</taxon>
        <taxon>Vigna</taxon>
    </lineage>
</organism>
<dbReference type="Proteomes" id="UP001374535">
    <property type="component" value="Chromosome 6"/>
</dbReference>
<evidence type="ECO:0000313" key="2">
    <source>
        <dbReference type="Proteomes" id="UP001374535"/>
    </source>
</evidence>
<evidence type="ECO:0000313" key="1">
    <source>
        <dbReference type="EMBL" id="WVZ06761.1"/>
    </source>
</evidence>
<keyword evidence="2" id="KW-1185">Reference proteome</keyword>
<gene>
    <name evidence="1" type="ORF">V8G54_020107</name>
</gene>
<sequence length="103" mass="12406">MKVLIVWGMERLDRDYSKWRRQPKDCDIPRFNATKMLELIRGKRLCVLHLERSSLLHSSFSIQTFDVVVQEELQEVREKYVCDWILDVDNVWRDEVLQDLGLL</sequence>
<protein>
    <submittedName>
        <fullName evidence="1">Uncharacterized protein</fullName>
    </submittedName>
</protein>
<proteinExistence type="predicted"/>
<name>A0AAQ3NBZ3_VIGMU</name>
<accession>A0AAQ3NBZ3</accession>
<reference evidence="1 2" key="1">
    <citation type="journal article" date="2023" name="Life. Sci Alliance">
        <title>Evolutionary insights into 3D genome organization and epigenetic landscape of Vigna mungo.</title>
        <authorList>
            <person name="Junaid A."/>
            <person name="Singh B."/>
            <person name="Bhatia S."/>
        </authorList>
    </citation>
    <scope>NUCLEOTIDE SEQUENCE [LARGE SCALE GENOMIC DNA]</scope>
    <source>
        <strain evidence="1">Urdbean</strain>
    </source>
</reference>
<dbReference type="AlphaFoldDB" id="A0AAQ3NBZ3"/>
<dbReference type="EMBL" id="CP144695">
    <property type="protein sequence ID" value="WVZ06761.1"/>
    <property type="molecule type" value="Genomic_DNA"/>
</dbReference>